<reference evidence="3" key="1">
    <citation type="submission" date="2021-01" db="EMBL/GenBank/DDBJ databases">
        <authorList>
            <consortium name="Genoscope - CEA"/>
            <person name="William W."/>
        </authorList>
    </citation>
    <scope>NUCLEOTIDE SEQUENCE</scope>
</reference>
<protein>
    <recommendedName>
        <fullName evidence="5">Transmembrane protein</fullName>
    </recommendedName>
</protein>
<accession>A0A8S1N2F0</accession>
<keyword evidence="1" id="KW-0812">Transmembrane</keyword>
<keyword evidence="1" id="KW-1133">Transmembrane helix</keyword>
<feature type="transmembrane region" description="Helical" evidence="1">
    <location>
        <begin position="464"/>
        <end position="483"/>
    </location>
</feature>
<evidence type="ECO:0000313" key="4">
    <source>
        <dbReference type="Proteomes" id="UP000692954"/>
    </source>
</evidence>
<gene>
    <name evidence="3" type="ORF">PSON_ATCC_30995.1.T0460164</name>
</gene>
<proteinExistence type="predicted"/>
<evidence type="ECO:0008006" key="5">
    <source>
        <dbReference type="Google" id="ProtNLM"/>
    </source>
</evidence>
<dbReference type="Proteomes" id="UP000692954">
    <property type="component" value="Unassembled WGS sequence"/>
</dbReference>
<evidence type="ECO:0000256" key="2">
    <source>
        <dbReference type="SAM" id="SignalP"/>
    </source>
</evidence>
<evidence type="ECO:0000313" key="3">
    <source>
        <dbReference type="EMBL" id="CAD8084271.1"/>
    </source>
</evidence>
<sequence length="498" mass="56470">MLPILILSLFTLSVKSNQIYPATDQLIIQLENDGWIDCENKNTIKATTCSGDDIEWLECYLIPENGLCSKQNIEINTGETVNFLFTFYQPTFNTYDIDINNNKNTGILQIYNDLGRAAIQLQSSNFSIKINQKGAYFTGLIISKECNPNCKLCDKGFCIQCNDKHYLYNYICLSDNCDLSLINQNFITSTTGAIENGQYVVTLKYNFNLANCLIPKIYFTKGIKDSSIQMILDRNQIQYTLTSQIPDSLKIYLPLNQVQTNCESITTTSAYVYQCYLGVALTNSKITQFMAILIGQISVERATQSVSQYTQALSIPDNSDVQVGPVFVVSETVSQNLNANQNKLTVVQTISDPELSNFQINYKEAYVIQNSESYNLTLDYFIQKGVATTFGFIWKTGLFDPYSEFQFIINSEAKPAMNQTRRRQLEAQFKREQLSVIYQVKDEKIFNINQKSNTNDNDEISDEIVFTIAISGILVVSGLIVLLSRFIKKKPEIEQTIE</sequence>
<organism evidence="3 4">
    <name type="scientific">Paramecium sonneborni</name>
    <dbReference type="NCBI Taxonomy" id="65129"/>
    <lineage>
        <taxon>Eukaryota</taxon>
        <taxon>Sar</taxon>
        <taxon>Alveolata</taxon>
        <taxon>Ciliophora</taxon>
        <taxon>Intramacronucleata</taxon>
        <taxon>Oligohymenophorea</taxon>
        <taxon>Peniculida</taxon>
        <taxon>Parameciidae</taxon>
        <taxon>Paramecium</taxon>
    </lineage>
</organism>
<feature type="signal peptide" evidence="2">
    <location>
        <begin position="1"/>
        <end position="16"/>
    </location>
</feature>
<dbReference type="OrthoDB" id="305136at2759"/>
<comment type="caution">
    <text evidence="3">The sequence shown here is derived from an EMBL/GenBank/DDBJ whole genome shotgun (WGS) entry which is preliminary data.</text>
</comment>
<keyword evidence="2" id="KW-0732">Signal</keyword>
<dbReference type="AlphaFoldDB" id="A0A8S1N2F0"/>
<keyword evidence="4" id="KW-1185">Reference proteome</keyword>
<keyword evidence="1" id="KW-0472">Membrane</keyword>
<name>A0A8S1N2F0_9CILI</name>
<dbReference type="EMBL" id="CAJJDN010000046">
    <property type="protein sequence ID" value="CAD8084271.1"/>
    <property type="molecule type" value="Genomic_DNA"/>
</dbReference>
<evidence type="ECO:0000256" key="1">
    <source>
        <dbReference type="SAM" id="Phobius"/>
    </source>
</evidence>
<feature type="chain" id="PRO_5035875009" description="Transmembrane protein" evidence="2">
    <location>
        <begin position="17"/>
        <end position="498"/>
    </location>
</feature>